<dbReference type="InterPro" id="IPR036388">
    <property type="entry name" value="WH-like_DNA-bd_sf"/>
</dbReference>
<organism evidence="11 12">
    <name type="scientific">Kribbella soli</name>
    <dbReference type="NCBI Taxonomy" id="1124743"/>
    <lineage>
        <taxon>Bacteria</taxon>
        <taxon>Bacillati</taxon>
        <taxon>Actinomycetota</taxon>
        <taxon>Actinomycetes</taxon>
        <taxon>Propionibacteriales</taxon>
        <taxon>Kribbellaceae</taxon>
        <taxon>Kribbella</taxon>
    </lineage>
</organism>
<feature type="compositionally biased region" description="Low complexity" evidence="8">
    <location>
        <begin position="41"/>
        <end position="52"/>
    </location>
</feature>
<keyword evidence="6 7" id="KW-0804">Transcription</keyword>
<feature type="compositionally biased region" description="Basic residues" evidence="8">
    <location>
        <begin position="163"/>
        <end position="174"/>
    </location>
</feature>
<accession>A0A4R0HH59</accession>
<feature type="domain" description="RNA polymerase sigma factor 70 region 4 type 2" evidence="10">
    <location>
        <begin position="305"/>
        <end position="349"/>
    </location>
</feature>
<dbReference type="SUPFAM" id="SSF88946">
    <property type="entry name" value="Sigma2 domain of RNA polymerase sigma factors"/>
    <property type="match status" value="1"/>
</dbReference>
<dbReference type="InterPro" id="IPR013249">
    <property type="entry name" value="RNA_pol_sigma70_r4_t2"/>
</dbReference>
<dbReference type="InterPro" id="IPR032710">
    <property type="entry name" value="NTF2-like_dom_sf"/>
</dbReference>
<evidence type="ECO:0000259" key="10">
    <source>
        <dbReference type="Pfam" id="PF08281"/>
    </source>
</evidence>
<evidence type="ECO:0000256" key="4">
    <source>
        <dbReference type="ARBA" id="ARBA00023082"/>
    </source>
</evidence>
<dbReference type="EMBL" id="SJJZ01000002">
    <property type="protein sequence ID" value="TCC08262.1"/>
    <property type="molecule type" value="Genomic_DNA"/>
</dbReference>
<dbReference type="Pfam" id="PF04542">
    <property type="entry name" value="Sigma70_r2"/>
    <property type="match status" value="1"/>
</dbReference>
<keyword evidence="5 7" id="KW-0238">DNA-binding</keyword>
<evidence type="ECO:0000313" key="11">
    <source>
        <dbReference type="EMBL" id="TCC08262.1"/>
    </source>
</evidence>
<dbReference type="OrthoDB" id="6689546at2"/>
<dbReference type="InterPro" id="IPR007627">
    <property type="entry name" value="RNA_pol_sigma70_r2"/>
</dbReference>
<dbReference type="Pfam" id="PF08281">
    <property type="entry name" value="Sigma70_r4_2"/>
    <property type="match status" value="1"/>
</dbReference>
<dbReference type="InterPro" id="IPR014305">
    <property type="entry name" value="RNA_pol_sigma-G_actinobac"/>
</dbReference>
<dbReference type="PANTHER" id="PTHR43133:SF65">
    <property type="entry name" value="ECF RNA POLYMERASE SIGMA FACTOR SIGG"/>
    <property type="match status" value="1"/>
</dbReference>
<evidence type="ECO:0000313" key="12">
    <source>
        <dbReference type="Proteomes" id="UP000292346"/>
    </source>
</evidence>
<evidence type="ECO:0000256" key="3">
    <source>
        <dbReference type="ARBA" id="ARBA00023015"/>
    </source>
</evidence>
<evidence type="ECO:0000259" key="9">
    <source>
        <dbReference type="Pfam" id="PF04542"/>
    </source>
</evidence>
<evidence type="ECO:0000256" key="7">
    <source>
        <dbReference type="RuleBase" id="RU000716"/>
    </source>
</evidence>
<keyword evidence="3 7" id="KW-0805">Transcription regulation</keyword>
<dbReference type="NCBIfam" id="NF006089">
    <property type="entry name" value="PRK08241.1"/>
    <property type="match status" value="1"/>
</dbReference>
<feature type="domain" description="RNA polymerase sigma-70 region 2" evidence="9">
    <location>
        <begin position="184"/>
        <end position="247"/>
    </location>
</feature>
<dbReference type="Gene3D" id="3.10.450.50">
    <property type="match status" value="1"/>
</dbReference>
<protein>
    <recommendedName>
        <fullName evidence="7">RNA polymerase sigma factor</fullName>
    </recommendedName>
</protein>
<dbReference type="InterPro" id="IPR000838">
    <property type="entry name" value="RNA_pol_sigma70_ECF_CS"/>
</dbReference>
<dbReference type="PANTHER" id="PTHR43133">
    <property type="entry name" value="RNA POLYMERASE ECF-TYPE SIGMA FACTO"/>
    <property type="match status" value="1"/>
</dbReference>
<dbReference type="Gene3D" id="1.10.1740.10">
    <property type="match status" value="1"/>
</dbReference>
<dbReference type="InterPro" id="IPR013325">
    <property type="entry name" value="RNA_pol_sigma_r2"/>
</dbReference>
<comment type="caution">
    <text evidence="11">The sequence shown here is derived from an EMBL/GenBank/DDBJ whole genome shotgun (WGS) entry which is preliminary data.</text>
</comment>
<dbReference type="NCBIfam" id="TIGR02960">
    <property type="entry name" value="SigX5"/>
    <property type="match status" value="1"/>
</dbReference>
<evidence type="ECO:0000256" key="1">
    <source>
        <dbReference type="ARBA" id="ARBA00010641"/>
    </source>
</evidence>
<dbReference type="PROSITE" id="PS01063">
    <property type="entry name" value="SIGMA70_ECF"/>
    <property type="match status" value="1"/>
</dbReference>
<dbReference type="NCBIfam" id="TIGR02937">
    <property type="entry name" value="sigma70-ECF"/>
    <property type="match status" value="1"/>
</dbReference>
<feature type="compositionally biased region" description="Pro residues" evidence="8">
    <location>
        <begin position="147"/>
        <end position="162"/>
    </location>
</feature>
<dbReference type="InterPro" id="IPR013324">
    <property type="entry name" value="RNA_pol_sigma_r3/r4-like"/>
</dbReference>
<dbReference type="CDD" id="cd06171">
    <property type="entry name" value="Sigma70_r4"/>
    <property type="match status" value="1"/>
</dbReference>
<dbReference type="Proteomes" id="UP000292346">
    <property type="component" value="Unassembled WGS sequence"/>
</dbReference>
<evidence type="ECO:0000256" key="6">
    <source>
        <dbReference type="ARBA" id="ARBA00023163"/>
    </source>
</evidence>
<dbReference type="GO" id="GO:0006950">
    <property type="term" value="P:response to stress"/>
    <property type="evidence" value="ECO:0007669"/>
    <property type="project" value="UniProtKB-ARBA"/>
</dbReference>
<reference evidence="11 12" key="1">
    <citation type="submission" date="2019-02" db="EMBL/GenBank/DDBJ databases">
        <title>Kribbella capetownensis sp. nov. and Kribbella speibonae sp. nov., isolated from soil.</title>
        <authorList>
            <person name="Curtis S.M."/>
            <person name="Norton I."/>
            <person name="Everest G.J."/>
            <person name="Meyers P.R."/>
        </authorList>
    </citation>
    <scope>NUCLEOTIDE SEQUENCE [LARGE SCALE GENOMIC DNA]</scope>
    <source>
        <strain evidence="11 12">KCTC 29219</strain>
    </source>
</reference>
<keyword evidence="12" id="KW-1185">Reference proteome</keyword>
<sequence>MRPGVWRVIEWGCGDLLGAARGGRGAAAVRRLRELDRRPARPAAPSCGARPRVPGDRAGATFRPGRGTGRQRHSRPGLRAPAPRRGPSRPRGLTRRARTPRTGRVRPHPRNPCHRHRHRTVGRRARPRDAPRPTGPPLPQRRSGLHPRPPPPPPGHLVPPGRPRSHAHHHRTRGRTMSTFEEDVERYRHELRVHCYRMLGSYDEAEDLVQETFLRAWRAIGEFEGRSSVRAWLYRIATNACIDVRRPRRVLPYHLEPASFPATALPAREDVPWLQPFPDVLLDRAEEPDAAAIRRETIELAFLIAIQHLPARQRAVLIFRDVLGWSARETAAAVDLSVAAVNSALQRARPVLREHLPPHRSEWSARDTSDDERKLLQRYLTAWDNADPTALAALMHEDIRITMPPYPFWFSGIEDAIRSLTPNLSPTYRGHWQFIPTTINRQPTLAAYLKPPAAPTHHLFALDIFRIEQNRISEITAYETTNHQLYNLPETV</sequence>
<feature type="compositionally biased region" description="Basic residues" evidence="8">
    <location>
        <begin position="86"/>
        <end position="126"/>
    </location>
</feature>
<dbReference type="Gene3D" id="1.10.10.10">
    <property type="entry name" value="Winged helix-like DNA-binding domain superfamily/Winged helix DNA-binding domain"/>
    <property type="match status" value="1"/>
</dbReference>
<evidence type="ECO:0000256" key="2">
    <source>
        <dbReference type="ARBA" id="ARBA00011344"/>
    </source>
</evidence>
<dbReference type="GO" id="GO:0006352">
    <property type="term" value="P:DNA-templated transcription initiation"/>
    <property type="evidence" value="ECO:0007669"/>
    <property type="project" value="InterPro"/>
</dbReference>
<keyword evidence="4 7" id="KW-0731">Sigma factor</keyword>
<dbReference type="AlphaFoldDB" id="A0A4R0HH59"/>
<evidence type="ECO:0000256" key="8">
    <source>
        <dbReference type="SAM" id="MobiDB-lite"/>
    </source>
</evidence>
<feature type="region of interest" description="Disordered" evidence="8">
    <location>
        <begin position="36"/>
        <end position="178"/>
    </location>
</feature>
<gene>
    <name evidence="11" type="ORF">E0H45_20400</name>
</gene>
<name>A0A4R0HH59_9ACTN</name>
<dbReference type="InterPro" id="IPR039425">
    <property type="entry name" value="RNA_pol_sigma-70-like"/>
</dbReference>
<evidence type="ECO:0000256" key="5">
    <source>
        <dbReference type="ARBA" id="ARBA00023125"/>
    </source>
</evidence>
<dbReference type="GO" id="GO:0016987">
    <property type="term" value="F:sigma factor activity"/>
    <property type="evidence" value="ECO:0007669"/>
    <property type="project" value="UniProtKB-KW"/>
</dbReference>
<dbReference type="GO" id="GO:0003677">
    <property type="term" value="F:DNA binding"/>
    <property type="evidence" value="ECO:0007669"/>
    <property type="project" value="UniProtKB-KW"/>
</dbReference>
<comment type="similarity">
    <text evidence="1 7">Belongs to the sigma-70 factor family. ECF subfamily.</text>
</comment>
<comment type="subunit">
    <text evidence="2">Interacts transiently with the RNA polymerase catalytic core formed by RpoA, RpoB, RpoC and RpoZ (2 alpha, 1 beta, 1 beta' and 1 omega subunit) to form the RNA polymerase holoenzyme that can initiate transcription.</text>
</comment>
<dbReference type="SUPFAM" id="SSF54427">
    <property type="entry name" value="NTF2-like"/>
    <property type="match status" value="1"/>
</dbReference>
<proteinExistence type="inferred from homology"/>
<dbReference type="SUPFAM" id="SSF88659">
    <property type="entry name" value="Sigma3 and sigma4 domains of RNA polymerase sigma factors"/>
    <property type="match status" value="1"/>
</dbReference>
<dbReference type="InterPro" id="IPR014284">
    <property type="entry name" value="RNA_pol_sigma-70_dom"/>
</dbReference>